<feature type="region of interest" description="Disordered" evidence="1">
    <location>
        <begin position="125"/>
        <end position="201"/>
    </location>
</feature>
<comment type="caution">
    <text evidence="3">The sequence shown here is derived from an EMBL/GenBank/DDBJ whole genome shotgun (WGS) entry which is preliminary data.</text>
</comment>
<evidence type="ECO:0000313" key="3">
    <source>
        <dbReference type="EMBL" id="MFD0918633.1"/>
    </source>
</evidence>
<evidence type="ECO:0000256" key="1">
    <source>
        <dbReference type="SAM" id="MobiDB-lite"/>
    </source>
</evidence>
<keyword evidence="4" id="KW-1185">Reference proteome</keyword>
<keyword evidence="2" id="KW-0472">Membrane</keyword>
<dbReference type="RefSeq" id="WP_345600936.1">
    <property type="nucleotide sequence ID" value="NZ_BAABLT010000022.1"/>
</dbReference>
<evidence type="ECO:0000256" key="2">
    <source>
        <dbReference type="SAM" id="Phobius"/>
    </source>
</evidence>
<keyword evidence="2" id="KW-1133">Transmembrane helix</keyword>
<accession>A0ABW3FMA0</accession>
<dbReference type="Proteomes" id="UP001597018">
    <property type="component" value="Unassembled WGS sequence"/>
</dbReference>
<keyword evidence="2" id="KW-0812">Transmembrane</keyword>
<feature type="region of interest" description="Disordered" evidence="1">
    <location>
        <begin position="1"/>
        <end position="45"/>
    </location>
</feature>
<gene>
    <name evidence="3" type="ORF">ACFQ16_02650</name>
</gene>
<feature type="transmembrane region" description="Helical" evidence="2">
    <location>
        <begin position="71"/>
        <end position="94"/>
    </location>
</feature>
<dbReference type="EMBL" id="JBHTIW010000001">
    <property type="protein sequence ID" value="MFD0918633.1"/>
    <property type="molecule type" value="Genomic_DNA"/>
</dbReference>
<reference evidence="4" key="1">
    <citation type="journal article" date="2019" name="Int. J. Syst. Evol. Microbiol.">
        <title>The Global Catalogue of Microorganisms (GCM) 10K type strain sequencing project: providing services to taxonomists for standard genome sequencing and annotation.</title>
        <authorList>
            <consortium name="The Broad Institute Genomics Platform"/>
            <consortium name="The Broad Institute Genome Sequencing Center for Infectious Disease"/>
            <person name="Wu L."/>
            <person name="Ma J."/>
        </authorList>
    </citation>
    <scope>NUCLEOTIDE SEQUENCE [LARGE SCALE GENOMIC DNA]</scope>
    <source>
        <strain evidence="4">CCUG 56401</strain>
    </source>
</reference>
<proteinExistence type="predicted"/>
<protein>
    <submittedName>
        <fullName evidence="3">Uncharacterized protein</fullName>
    </submittedName>
</protein>
<feature type="compositionally biased region" description="Low complexity" evidence="1">
    <location>
        <begin position="136"/>
        <end position="151"/>
    </location>
</feature>
<organism evidence="3 4">
    <name type="scientific">Saccharopolyspora rosea</name>
    <dbReference type="NCBI Taxonomy" id="524884"/>
    <lineage>
        <taxon>Bacteria</taxon>
        <taxon>Bacillati</taxon>
        <taxon>Actinomycetota</taxon>
        <taxon>Actinomycetes</taxon>
        <taxon>Pseudonocardiales</taxon>
        <taxon>Pseudonocardiaceae</taxon>
        <taxon>Saccharopolyspora</taxon>
    </lineage>
</organism>
<evidence type="ECO:0000313" key="4">
    <source>
        <dbReference type="Proteomes" id="UP001597018"/>
    </source>
</evidence>
<name>A0ABW3FMA0_9PSEU</name>
<sequence>MDSGSTSGWSGRLDLPARRPATSRHGDAGRRGGGQSVAGRGDDEAGACGLQKFDLGMVPASVTPPRTWRRAAWFAISTSAAALGGLVAATTLLVGHPTSVDGLHLPGLPRGRYYPPLPAHDLYYLDGDPSRPTAFRQSSSRQPSPREPAAAGTADRPTTAVRPPELPAAPSPTTTSPEPVLGDRPAAPPTTTRPPTSEAPYLVALSDVEEVELRSESYFSAIARGDVRAAYALTTGDLREEGFASFATRYEGAVRVEVLGVSVRSTSTVNTIRITEPDGTARTERRRLTFSLGDDPLVNADDRMY</sequence>